<dbReference type="AlphaFoldDB" id="K0WS91"/>
<dbReference type="EMBL" id="ADLE01000018">
    <property type="protein sequence ID" value="EJZ62162.1"/>
    <property type="molecule type" value="Genomic_DNA"/>
</dbReference>
<proteinExistence type="predicted"/>
<dbReference type="HOGENOM" id="CLU_2367125_0_0_10"/>
<evidence type="ECO:0000313" key="1">
    <source>
        <dbReference type="EMBL" id="EJZ62162.1"/>
    </source>
</evidence>
<protein>
    <submittedName>
        <fullName evidence="1">Uncharacterized protein</fullName>
    </submittedName>
</protein>
<comment type="caution">
    <text evidence="1">The sequence shown here is derived from an EMBL/GenBank/DDBJ whole genome shotgun (WGS) entry which is preliminary data.</text>
</comment>
<name>K0WS91_9BACT</name>
<reference evidence="1 2" key="1">
    <citation type="submission" date="2012-08" db="EMBL/GenBank/DDBJ databases">
        <title>The Genome Sequence of Barnesiella intestinihominis YIT 11860.</title>
        <authorList>
            <consortium name="The Broad Institute Genome Sequencing Platform"/>
            <person name="Earl A."/>
            <person name="Ward D."/>
            <person name="Feldgarden M."/>
            <person name="Gevers D."/>
            <person name="Morotomi M."/>
            <person name="Walker B."/>
            <person name="Young S.K."/>
            <person name="Zeng Q."/>
            <person name="Gargeya S."/>
            <person name="Fitzgerald M."/>
            <person name="Haas B."/>
            <person name="Abouelleil A."/>
            <person name="Alvarado L."/>
            <person name="Arachchi H.M."/>
            <person name="Berlin A.M."/>
            <person name="Chapman S.B."/>
            <person name="Goldberg J."/>
            <person name="Griggs A."/>
            <person name="Gujja S."/>
            <person name="Hansen M."/>
            <person name="Howarth C."/>
            <person name="Imamovic A."/>
            <person name="Larimer J."/>
            <person name="McCowen C."/>
            <person name="Montmayeur A."/>
            <person name="Murphy C."/>
            <person name="Neiman D."/>
            <person name="Pearson M."/>
            <person name="Priest M."/>
            <person name="Roberts A."/>
            <person name="Saif S."/>
            <person name="Shea T."/>
            <person name="Sisk P."/>
            <person name="Sykes S."/>
            <person name="Wortman J."/>
            <person name="Nusbaum C."/>
            <person name="Birren B."/>
        </authorList>
    </citation>
    <scope>NUCLEOTIDE SEQUENCE [LARGE SCALE GENOMIC DNA]</scope>
    <source>
        <strain evidence="1 2">YIT 11860</strain>
    </source>
</reference>
<dbReference type="Proteomes" id="UP000006044">
    <property type="component" value="Unassembled WGS sequence"/>
</dbReference>
<keyword evidence="2" id="KW-1185">Reference proteome</keyword>
<gene>
    <name evidence="1" type="ORF">HMPREF9448_02845</name>
</gene>
<accession>K0WS91</accession>
<evidence type="ECO:0000313" key="2">
    <source>
        <dbReference type="Proteomes" id="UP000006044"/>
    </source>
</evidence>
<organism evidence="1 2">
    <name type="scientific">Barnesiella intestinihominis YIT 11860</name>
    <dbReference type="NCBI Taxonomy" id="742726"/>
    <lineage>
        <taxon>Bacteria</taxon>
        <taxon>Pseudomonadati</taxon>
        <taxon>Bacteroidota</taxon>
        <taxon>Bacteroidia</taxon>
        <taxon>Bacteroidales</taxon>
        <taxon>Barnesiellaceae</taxon>
        <taxon>Barnesiella</taxon>
    </lineage>
</organism>
<sequence>MQIKKFFFYFHIHIHCIQKKYLPLHRNFRNKIYLYEIQNCLFDCAACFDELLCDTLWLLNNITNVNVFKKAEQKKKKKVRCYFLFNKHLKFYYND</sequence>
<dbReference type="STRING" id="742726.HMPREF9448_02845"/>